<sequence length="546" mass="58935">MKPFGEDGLYDWASISDSDNSISERSLHDSGSGVATPSSCASTDRNFISRPSGASSEIFDVGFDWENLYDWESHGILEGLNGSEGISNFPETGVDELPCFPWLDSSTHGVPEKATNIVTTTTTTIPTATATATAISHPASTETASYEETGERRRRYRGVRQRPWGKWAAEIRDPHRAARVWLGTFDTAEAAARVYDEAALRFRGDRARLNFPENVRLLPPLQASPATHLAIASSPATHSAPAPSPPSFFQTHPSQSSDIAREYWGYSQLLQSTATGSSSSAAVESTSFQSRDFHATGSSSSAAIESTSFQSRDFHATGSSSLAAVKRTSFQARDSHATGSSSTAAVKSTSFQSRDSHVKLNIKSFRMPELSVEIPKTATVGSLKRTIMKEATSILGSELHVGVLHQGKRITNDNETLLQIGISNDSRLDVTLEPNSNICQPLRYPTMLDVVHGGFSDASPDSPRTNLSNFDGGDHDLIDSNTDESAGNGPSASMEIIANPALGVGLERKKRKSSKARQRRNPTQFTVDEVNTLVEAVEELGTGRYV</sequence>
<feature type="compositionally biased region" description="Low complexity" evidence="7">
    <location>
        <begin position="232"/>
        <end position="241"/>
    </location>
</feature>
<dbReference type="AlphaFoldDB" id="A0A5J5C1K2"/>
<dbReference type="PANTHER" id="PTHR21717">
    <property type="entry name" value="TELOMERIC REPEAT BINDING PROTEIN"/>
    <property type="match status" value="1"/>
</dbReference>
<feature type="region of interest" description="Disordered" evidence="7">
    <location>
        <begin position="455"/>
        <end position="493"/>
    </location>
</feature>
<accession>A0A5J5C1K2</accession>
<evidence type="ECO:0000259" key="9">
    <source>
        <dbReference type="PROSITE" id="PS51032"/>
    </source>
</evidence>
<evidence type="ECO:0000256" key="4">
    <source>
        <dbReference type="ARBA" id="ARBA00023125"/>
    </source>
</evidence>
<dbReference type="SUPFAM" id="SSF54236">
    <property type="entry name" value="Ubiquitin-like"/>
    <property type="match status" value="1"/>
</dbReference>
<dbReference type="PRINTS" id="PR00367">
    <property type="entry name" value="ETHRSPELEMNT"/>
</dbReference>
<feature type="domain" description="Ubiquitin-like" evidence="8">
    <location>
        <begin position="358"/>
        <end position="437"/>
    </location>
</feature>
<feature type="region of interest" description="Disordered" evidence="7">
    <location>
        <begin position="232"/>
        <end position="254"/>
    </location>
</feature>
<dbReference type="Gene3D" id="3.10.20.90">
    <property type="entry name" value="Phosphatidylinositol 3-kinase Catalytic Subunit, Chain A, domain 1"/>
    <property type="match status" value="1"/>
</dbReference>
<evidence type="ECO:0008006" key="12">
    <source>
        <dbReference type="Google" id="ProtNLM"/>
    </source>
</evidence>
<comment type="subcellular location">
    <subcellularLocation>
        <location evidence="1">Nucleus</location>
    </subcellularLocation>
</comment>
<dbReference type="Gene3D" id="3.30.730.10">
    <property type="entry name" value="AP2/ERF domain"/>
    <property type="match status" value="1"/>
</dbReference>
<organism evidence="10 11">
    <name type="scientific">Nyssa sinensis</name>
    <dbReference type="NCBI Taxonomy" id="561372"/>
    <lineage>
        <taxon>Eukaryota</taxon>
        <taxon>Viridiplantae</taxon>
        <taxon>Streptophyta</taxon>
        <taxon>Embryophyta</taxon>
        <taxon>Tracheophyta</taxon>
        <taxon>Spermatophyta</taxon>
        <taxon>Magnoliopsida</taxon>
        <taxon>eudicotyledons</taxon>
        <taxon>Gunneridae</taxon>
        <taxon>Pentapetalae</taxon>
        <taxon>asterids</taxon>
        <taxon>Cornales</taxon>
        <taxon>Nyssaceae</taxon>
        <taxon>Nyssa</taxon>
    </lineage>
</organism>
<feature type="compositionally biased region" description="Polar residues" evidence="7">
    <location>
        <begin position="479"/>
        <end position="491"/>
    </location>
</feature>
<keyword evidence="4" id="KW-0238">DNA-binding</keyword>
<dbReference type="GO" id="GO:0005634">
    <property type="term" value="C:nucleus"/>
    <property type="evidence" value="ECO:0007669"/>
    <property type="project" value="UniProtKB-SubCell"/>
</dbReference>
<evidence type="ECO:0000313" key="10">
    <source>
        <dbReference type="EMBL" id="KAA8549283.1"/>
    </source>
</evidence>
<dbReference type="Pfam" id="PF00847">
    <property type="entry name" value="AP2"/>
    <property type="match status" value="1"/>
</dbReference>
<dbReference type="SMART" id="SM00380">
    <property type="entry name" value="AP2"/>
    <property type="match status" value="1"/>
</dbReference>
<keyword evidence="3" id="KW-0805">Transcription regulation</keyword>
<dbReference type="Proteomes" id="UP000325577">
    <property type="component" value="Linkage Group LG0"/>
</dbReference>
<dbReference type="Pfam" id="PF23603">
    <property type="entry name" value="Ubiquitin_TPR1"/>
    <property type="match status" value="1"/>
</dbReference>
<dbReference type="GO" id="GO:0003700">
    <property type="term" value="F:DNA-binding transcription factor activity"/>
    <property type="evidence" value="ECO:0007669"/>
    <property type="project" value="InterPro"/>
</dbReference>
<dbReference type="GO" id="GO:0043565">
    <property type="term" value="F:sequence-specific DNA binding"/>
    <property type="evidence" value="ECO:0007669"/>
    <property type="project" value="UniProtKB-ARBA"/>
</dbReference>
<dbReference type="GO" id="GO:0006952">
    <property type="term" value="P:defense response"/>
    <property type="evidence" value="ECO:0007669"/>
    <property type="project" value="UniProtKB-KW"/>
</dbReference>
<name>A0A5J5C1K2_9ASTE</name>
<evidence type="ECO:0000256" key="7">
    <source>
        <dbReference type="SAM" id="MobiDB-lite"/>
    </source>
</evidence>
<gene>
    <name evidence="10" type="ORF">F0562_000967</name>
</gene>
<feature type="compositionally biased region" description="Polar residues" evidence="7">
    <location>
        <begin position="33"/>
        <end position="46"/>
    </location>
</feature>
<feature type="region of interest" description="Disordered" evidence="7">
    <location>
        <begin position="21"/>
        <end position="47"/>
    </location>
</feature>
<dbReference type="PANTHER" id="PTHR21717:SF70">
    <property type="entry name" value="TELOMERE REPEAT-BINDING PROTEIN 2-RELATED"/>
    <property type="match status" value="1"/>
</dbReference>
<protein>
    <recommendedName>
        <fullName evidence="12">AP2/ERF domain-containing protein</fullName>
    </recommendedName>
</protein>
<reference evidence="10 11" key="1">
    <citation type="submission" date="2019-09" db="EMBL/GenBank/DDBJ databases">
        <title>A chromosome-level genome assembly of the Chinese tupelo Nyssa sinensis.</title>
        <authorList>
            <person name="Yang X."/>
            <person name="Kang M."/>
            <person name="Yang Y."/>
            <person name="Xiong H."/>
            <person name="Wang M."/>
            <person name="Zhang Z."/>
            <person name="Wang Z."/>
            <person name="Wu H."/>
            <person name="Ma T."/>
            <person name="Liu J."/>
            <person name="Xi Z."/>
        </authorList>
    </citation>
    <scope>NUCLEOTIDE SEQUENCE [LARGE SCALE GENOMIC DNA]</scope>
    <source>
        <strain evidence="10">J267</strain>
        <tissue evidence="10">Leaf</tissue>
    </source>
</reference>
<dbReference type="SUPFAM" id="SSF54171">
    <property type="entry name" value="DNA-binding domain"/>
    <property type="match status" value="1"/>
</dbReference>
<dbReference type="InterPro" id="IPR029071">
    <property type="entry name" value="Ubiquitin-like_domsf"/>
</dbReference>
<keyword evidence="5" id="KW-0804">Transcription</keyword>
<evidence type="ECO:0000256" key="1">
    <source>
        <dbReference type="ARBA" id="ARBA00004123"/>
    </source>
</evidence>
<dbReference type="PROSITE" id="PS51032">
    <property type="entry name" value="AP2_ERF"/>
    <property type="match status" value="1"/>
</dbReference>
<evidence type="ECO:0000256" key="5">
    <source>
        <dbReference type="ARBA" id="ARBA00023163"/>
    </source>
</evidence>
<dbReference type="InterPro" id="IPR000626">
    <property type="entry name" value="Ubiquitin-like_dom"/>
</dbReference>
<keyword evidence="11" id="KW-1185">Reference proteome</keyword>
<feature type="domain" description="AP2/ERF" evidence="9">
    <location>
        <begin position="155"/>
        <end position="212"/>
    </location>
</feature>
<evidence type="ECO:0000256" key="6">
    <source>
        <dbReference type="ARBA" id="ARBA00023242"/>
    </source>
</evidence>
<evidence type="ECO:0000256" key="3">
    <source>
        <dbReference type="ARBA" id="ARBA00023015"/>
    </source>
</evidence>
<proteinExistence type="predicted"/>
<evidence type="ECO:0000256" key="2">
    <source>
        <dbReference type="ARBA" id="ARBA00022821"/>
    </source>
</evidence>
<keyword evidence="6" id="KW-0539">Nucleus</keyword>
<dbReference type="InterPro" id="IPR036955">
    <property type="entry name" value="AP2/ERF_dom_sf"/>
</dbReference>
<evidence type="ECO:0000259" key="8">
    <source>
        <dbReference type="PROSITE" id="PS50053"/>
    </source>
</evidence>
<dbReference type="CDD" id="cd17039">
    <property type="entry name" value="Ubl_ubiquitin_like"/>
    <property type="match status" value="1"/>
</dbReference>
<dbReference type="InterPro" id="IPR031105">
    <property type="entry name" value="TRP_plant"/>
</dbReference>
<dbReference type="InterPro" id="IPR016177">
    <property type="entry name" value="DNA-bd_dom_sf"/>
</dbReference>
<dbReference type="EMBL" id="CM018031">
    <property type="protein sequence ID" value="KAA8549283.1"/>
    <property type="molecule type" value="Genomic_DNA"/>
</dbReference>
<dbReference type="InterPro" id="IPR057625">
    <property type="entry name" value="TPR1-6-like_ubiquitin"/>
</dbReference>
<evidence type="ECO:0000313" key="11">
    <source>
        <dbReference type="Proteomes" id="UP000325577"/>
    </source>
</evidence>
<keyword evidence="2" id="KW-0611">Plant defense</keyword>
<dbReference type="InterPro" id="IPR001471">
    <property type="entry name" value="AP2/ERF_dom"/>
</dbReference>
<dbReference type="CDD" id="cd00018">
    <property type="entry name" value="AP2"/>
    <property type="match status" value="1"/>
</dbReference>
<dbReference type="OrthoDB" id="1930739at2759"/>
<dbReference type="FunFam" id="3.30.730.10:FF:000001">
    <property type="entry name" value="Ethylene-responsive transcription factor 2"/>
    <property type="match status" value="1"/>
</dbReference>
<dbReference type="PROSITE" id="PS50053">
    <property type="entry name" value="UBIQUITIN_2"/>
    <property type="match status" value="1"/>
</dbReference>